<protein>
    <recommendedName>
        <fullName evidence="13">Alanine--tRNA ligase</fullName>
        <ecNumber evidence="13">6.1.1.7</ecNumber>
    </recommendedName>
    <alternativeName>
        <fullName evidence="13">Alanyl-tRNA synthetase</fullName>
        <shortName evidence="13">AlaRS</shortName>
    </alternativeName>
</protein>
<dbReference type="Pfam" id="PF07973">
    <property type="entry name" value="tRNA_SAD"/>
    <property type="match status" value="1"/>
</dbReference>
<comment type="similarity">
    <text evidence="2 13">Belongs to the class-II aminoacyl-tRNA synthetase family.</text>
</comment>
<evidence type="ECO:0000256" key="8">
    <source>
        <dbReference type="ARBA" id="ARBA00022833"/>
    </source>
</evidence>
<dbReference type="SUPFAM" id="SSF101353">
    <property type="entry name" value="Putative anticodon-binding domain of alanyl-tRNA synthetase (AlaRS)"/>
    <property type="match status" value="1"/>
</dbReference>
<dbReference type="FunFam" id="2.40.30.130:FF:000010">
    <property type="entry name" value="Alanine--tRNA ligase"/>
    <property type="match status" value="1"/>
</dbReference>
<keyword evidence="3 13" id="KW-0963">Cytoplasm</keyword>
<dbReference type="InterPro" id="IPR018165">
    <property type="entry name" value="Ala-tRNA-synth_IIc_core"/>
</dbReference>
<dbReference type="PRINTS" id="PR00980">
    <property type="entry name" value="TRNASYNTHALA"/>
</dbReference>
<dbReference type="NCBIfam" id="TIGR03683">
    <property type="entry name" value="A-tRNA_syn_arch"/>
    <property type="match status" value="1"/>
</dbReference>
<keyword evidence="9 13" id="KW-0067">ATP-binding</keyword>
<evidence type="ECO:0000313" key="15">
    <source>
        <dbReference type="EMBL" id="ADD09254.1"/>
    </source>
</evidence>
<dbReference type="InterPro" id="IPR045864">
    <property type="entry name" value="aa-tRNA-synth_II/BPL/LPL"/>
</dbReference>
<dbReference type="PANTHER" id="PTHR11777:SF9">
    <property type="entry name" value="ALANINE--TRNA LIGASE, CYTOPLASMIC"/>
    <property type="match status" value="1"/>
</dbReference>
<feature type="binding site" evidence="13">
    <location>
        <position position="595"/>
    </location>
    <ligand>
        <name>Zn(2+)</name>
        <dbReference type="ChEBI" id="CHEBI:29105"/>
    </ligand>
</feature>
<dbReference type="SUPFAM" id="SSF50447">
    <property type="entry name" value="Translation proteins"/>
    <property type="match status" value="1"/>
</dbReference>
<dbReference type="InterPro" id="IPR050058">
    <property type="entry name" value="Ala-tRNA_ligase"/>
</dbReference>
<dbReference type="Gene3D" id="3.30.980.10">
    <property type="entry name" value="Threonyl-trna Synthetase, Chain A, domain 2"/>
    <property type="match status" value="1"/>
</dbReference>
<dbReference type="Pfam" id="PF02272">
    <property type="entry name" value="DHHA1"/>
    <property type="match status" value="1"/>
</dbReference>
<dbReference type="FunFam" id="3.30.54.20:FF:000004">
    <property type="entry name" value="Alanine--tRNA ligase"/>
    <property type="match status" value="1"/>
</dbReference>
<feature type="binding site" evidence="13">
    <location>
        <position position="695"/>
    </location>
    <ligand>
        <name>Zn(2+)</name>
        <dbReference type="ChEBI" id="CHEBI:29105"/>
    </ligand>
</feature>
<dbReference type="InterPro" id="IPR018164">
    <property type="entry name" value="Ala-tRNA-synth_IIc_N"/>
</dbReference>
<dbReference type="GeneID" id="8828412"/>
<evidence type="ECO:0000256" key="12">
    <source>
        <dbReference type="ARBA" id="ARBA00023146"/>
    </source>
</evidence>
<evidence type="ECO:0000256" key="6">
    <source>
        <dbReference type="ARBA" id="ARBA00022723"/>
    </source>
</evidence>
<dbReference type="InterPro" id="IPR012947">
    <property type="entry name" value="tRNA_SAD"/>
</dbReference>
<dbReference type="FunFam" id="3.30.980.10:FF:000004">
    <property type="entry name" value="Alanine--tRNA ligase, cytoplasmic"/>
    <property type="match status" value="1"/>
</dbReference>
<evidence type="ECO:0000256" key="10">
    <source>
        <dbReference type="ARBA" id="ARBA00022884"/>
    </source>
</evidence>
<dbReference type="Pfam" id="PF01411">
    <property type="entry name" value="tRNA-synt_2c"/>
    <property type="match status" value="1"/>
</dbReference>
<evidence type="ECO:0000256" key="4">
    <source>
        <dbReference type="ARBA" id="ARBA00022555"/>
    </source>
</evidence>
<dbReference type="InterPro" id="IPR018163">
    <property type="entry name" value="Thr/Ala-tRNA-synth_IIc_edit"/>
</dbReference>
<gene>
    <name evidence="13" type="primary">alaS</name>
    <name evidence="15" type="ordered locus">Aboo_1447</name>
</gene>
<feature type="domain" description="Alanyl-transfer RNA synthetases family profile" evidence="14">
    <location>
        <begin position="57"/>
        <end position="738"/>
    </location>
</feature>
<dbReference type="EMBL" id="CP001941">
    <property type="protein sequence ID" value="ADD09254.1"/>
    <property type="molecule type" value="Genomic_DNA"/>
</dbReference>
<evidence type="ECO:0000256" key="3">
    <source>
        <dbReference type="ARBA" id="ARBA00022490"/>
    </source>
</evidence>
<dbReference type="EC" id="6.1.1.7" evidence="13"/>
<dbReference type="HOGENOM" id="CLU_004485_4_0_2"/>
<dbReference type="eggNOG" id="arCOG01255">
    <property type="taxonomic scope" value="Archaea"/>
</dbReference>
<evidence type="ECO:0000256" key="2">
    <source>
        <dbReference type="ARBA" id="ARBA00008226"/>
    </source>
</evidence>
<dbReference type="Gene3D" id="6.10.250.550">
    <property type="match status" value="1"/>
</dbReference>
<evidence type="ECO:0000256" key="9">
    <source>
        <dbReference type="ARBA" id="ARBA00022840"/>
    </source>
</evidence>
<dbReference type="GO" id="GO:0004813">
    <property type="term" value="F:alanine-tRNA ligase activity"/>
    <property type="evidence" value="ECO:0007669"/>
    <property type="project" value="UniProtKB-UniRule"/>
</dbReference>
<dbReference type="HAMAP" id="MF_00036_A">
    <property type="entry name" value="Ala_tRNA_synth_A"/>
    <property type="match status" value="1"/>
</dbReference>
<keyword evidence="4 13" id="KW-0820">tRNA-binding</keyword>
<dbReference type="GO" id="GO:0005524">
    <property type="term" value="F:ATP binding"/>
    <property type="evidence" value="ECO:0007669"/>
    <property type="project" value="UniProtKB-UniRule"/>
</dbReference>
<dbReference type="PANTHER" id="PTHR11777">
    <property type="entry name" value="ALANYL-TRNA SYNTHETASE"/>
    <property type="match status" value="1"/>
</dbReference>
<dbReference type="InterPro" id="IPR022429">
    <property type="entry name" value="Ala-tRNA_lgiase_arc"/>
</dbReference>
<comment type="domain">
    <text evidence="13">Consists of three domains; the N-terminal catalytic domain, the editing domain and the C-terminal C-Ala domain. The editing domain removes incorrectly charged amino acids, while the C-Ala domain, along with tRNA(Ala), serves as a bridge to cooperatively bring together the editing and aminoacylation centers thus stimulating deacylation of misacylated tRNAs.</text>
</comment>
<evidence type="ECO:0000259" key="14">
    <source>
        <dbReference type="PROSITE" id="PS50860"/>
    </source>
</evidence>
<comment type="cofactor">
    <cofactor evidence="13">
        <name>Zn(2+)</name>
        <dbReference type="ChEBI" id="CHEBI:29105"/>
    </cofactor>
    <text evidence="13">Binds 1 zinc ion per subunit.</text>
</comment>
<dbReference type="CDD" id="cd00673">
    <property type="entry name" value="AlaRS_core"/>
    <property type="match status" value="1"/>
</dbReference>
<dbReference type="NCBIfam" id="TIGR00344">
    <property type="entry name" value="alaS"/>
    <property type="match status" value="1"/>
</dbReference>
<dbReference type="Gene3D" id="3.10.310.40">
    <property type="match status" value="1"/>
</dbReference>
<dbReference type="InterPro" id="IPR009000">
    <property type="entry name" value="Transl_B-barrel_sf"/>
</dbReference>
<dbReference type="Gene3D" id="2.40.30.130">
    <property type="match status" value="1"/>
</dbReference>
<dbReference type="Gene3D" id="3.30.54.20">
    <property type="match status" value="1"/>
</dbReference>
<dbReference type="AlphaFoldDB" id="B5ICY4"/>
<name>B5ICY4_ACIB4</name>
<accession>B5ICY4</accession>
<dbReference type="SMART" id="SM00863">
    <property type="entry name" value="tRNA_SAD"/>
    <property type="match status" value="1"/>
</dbReference>
<organism evidence="15 16">
    <name type="scientific">Aciduliprofundum boonei (strain DSM 19572 / T469)</name>
    <dbReference type="NCBI Taxonomy" id="439481"/>
    <lineage>
        <taxon>Archaea</taxon>
        <taxon>Methanobacteriati</taxon>
        <taxon>Thermoplasmatota</taxon>
        <taxon>DHVE2 group</taxon>
        <taxon>Candidatus Aciduliprofundum</taxon>
    </lineage>
</organism>
<evidence type="ECO:0000256" key="13">
    <source>
        <dbReference type="HAMAP-Rule" id="MF_00036"/>
    </source>
</evidence>
<keyword evidence="10 13" id="KW-0694">RNA-binding</keyword>
<dbReference type="GO" id="GO:0002161">
    <property type="term" value="F:aminoacyl-tRNA deacylase activity"/>
    <property type="evidence" value="ECO:0007669"/>
    <property type="project" value="TreeGrafter"/>
</dbReference>
<feature type="binding site" evidence="13">
    <location>
        <position position="591"/>
    </location>
    <ligand>
        <name>Zn(2+)</name>
        <dbReference type="ChEBI" id="CHEBI:29105"/>
    </ligand>
</feature>
<proteinExistence type="inferred from homology"/>
<dbReference type="GO" id="GO:0000049">
    <property type="term" value="F:tRNA binding"/>
    <property type="evidence" value="ECO:0007669"/>
    <property type="project" value="UniProtKB-KW"/>
</dbReference>
<reference evidence="15" key="1">
    <citation type="submission" date="2010-02" db="EMBL/GenBank/DDBJ databases">
        <title>Complete sequence of Aciduliprofundum boonei T469.</title>
        <authorList>
            <consortium name="US DOE Joint Genome Institute"/>
            <person name="Lucas S."/>
            <person name="Copeland A."/>
            <person name="Lapidus A."/>
            <person name="Cheng J.-F."/>
            <person name="Bruce D."/>
            <person name="Goodwin L."/>
            <person name="Pitluck S."/>
            <person name="Saunders E."/>
            <person name="Detter J.C."/>
            <person name="Han C."/>
            <person name="Tapia R."/>
            <person name="Land M."/>
            <person name="Hauser L."/>
            <person name="Kyrpides N."/>
            <person name="Mikhailova N."/>
            <person name="Flores G."/>
            <person name="Reysenbach A.-L."/>
            <person name="Woyke T."/>
        </authorList>
    </citation>
    <scope>NUCLEOTIDE SEQUENCE</scope>
    <source>
        <strain evidence="15">T469</strain>
    </source>
</reference>
<dbReference type="KEGG" id="abi:Aboo_1447"/>
<evidence type="ECO:0000256" key="5">
    <source>
        <dbReference type="ARBA" id="ARBA00022598"/>
    </source>
</evidence>
<keyword evidence="5 13" id="KW-0436">Ligase</keyword>
<dbReference type="PROSITE" id="PS50860">
    <property type="entry name" value="AA_TRNA_LIGASE_II_ALA"/>
    <property type="match status" value="1"/>
</dbReference>
<evidence type="ECO:0000256" key="11">
    <source>
        <dbReference type="ARBA" id="ARBA00022917"/>
    </source>
</evidence>
<dbReference type="GO" id="GO:0005737">
    <property type="term" value="C:cytoplasm"/>
    <property type="evidence" value="ECO:0007669"/>
    <property type="project" value="UniProtKB-SubCell"/>
</dbReference>
<dbReference type="GO" id="GO:0008270">
    <property type="term" value="F:zinc ion binding"/>
    <property type="evidence" value="ECO:0007669"/>
    <property type="project" value="UniProtKB-UniRule"/>
</dbReference>
<keyword evidence="8 13" id="KW-0862">Zinc</keyword>
<dbReference type="Proteomes" id="UP000001400">
    <property type="component" value="Chromosome"/>
</dbReference>
<dbReference type="SUPFAM" id="SSF55681">
    <property type="entry name" value="Class II aaRS and biotin synthetases"/>
    <property type="match status" value="1"/>
</dbReference>
<dbReference type="FunFam" id="3.30.930.10:FF:000056">
    <property type="entry name" value="Alanine--tRNA ligase"/>
    <property type="match status" value="1"/>
</dbReference>
<dbReference type="SUPFAM" id="SSF55186">
    <property type="entry name" value="ThrRS/AlaRS common domain"/>
    <property type="match status" value="1"/>
</dbReference>
<dbReference type="InterPro" id="IPR018162">
    <property type="entry name" value="Ala-tRNA-ligase_IIc_anticod-bd"/>
</dbReference>
<dbReference type="OrthoDB" id="7506at2157"/>
<dbReference type="STRING" id="439481.Aboo_1447"/>
<comment type="function">
    <text evidence="13">Catalyzes the attachment of alanine to tRNA(Ala) in a two-step reaction: alanine is first activated by ATP to form Ala-AMP and then transferred to the acceptor end of tRNA(Ala). Also edits incorrectly charged Ser-tRNA(Ala) and Gly-tRNA(Ala) via its editing domain.</text>
</comment>
<keyword evidence="16" id="KW-1185">Reference proteome</keyword>
<comment type="subcellular location">
    <subcellularLocation>
        <location evidence="1 13">Cytoplasm</location>
    </subcellularLocation>
</comment>
<keyword evidence="11 13" id="KW-0648">Protein biosynthesis</keyword>
<dbReference type="InterPro" id="IPR002318">
    <property type="entry name" value="Ala-tRNA-lgiase_IIc"/>
</dbReference>
<dbReference type="Gene3D" id="3.30.930.10">
    <property type="entry name" value="Bira Bifunctional Protein, Domain 2"/>
    <property type="match status" value="1"/>
</dbReference>
<evidence type="ECO:0000256" key="1">
    <source>
        <dbReference type="ARBA" id="ARBA00004496"/>
    </source>
</evidence>
<sequence length="882" mass="100818">MLEKELNLQFFHKNGWKRYKCKKCGVYFWSKVPRETCTEAPCGEYEFLKEPIFSREFTVESMRRSFIEFFKRNGHEEIKRYPVVARWRDDVFLVNASIYDFQPHVTSGLAPPPANPLVISQPCIRMVDVDSVGKTGRHLTGFEMMAHHAFNYPDNPIYWKDETVEYALKLIEELGGEPDNVVFKEKPWIGGGNAGASFEVIYGGLELATLVFMNLKEDDNGDIELNGTRYSEMPVKVVDTGYGLERFVWASKGTPTIYDAIYPEMISMLEDRIGISRNDRKNEILRQFALLSPRIEIENENELINEVLKATRASMKEYKEFILPLQKIYAVVDYTRSLAFMLTDGIVPSNVQAGYLARLLIRRTLKLLDDLKNPVMIGELVKMHIERFSDIMDSSMLSIVLEELEIEEERYRKTLSKGMDIVKRHIKKNGKITTDDLILFYDSHGLLPEIVANVAESMGIRVDIPDNFHGLVAKRHESVARKKKKEKKQYNLPPTRKLYYENPYLREFEANVVYSNGREVVLDATAFYPEGGGQPADRGKIICDGREYEVVDVQKFGDVVVHFLKDGHIEKGCKIKGILDWERRERLMRNHTAEHVLLAACRRVLGKHVWQHGTQKDVKECRFDIAHYKPIGREEIKRIEEEGMRIITSCVPVDAKFMNRTEAEKKHGFVLYEGGIPPGKEIRVVRIGDFDVEACGGTHVNNTGEIGFLKILRTERIQDGVSRIIYTSGLSALEYTQEREDILNNSASVLGVQPEKLPLAAKRFFDEWKEQRKIIEKLKRSRMESIKKELASQKAVAEMLPLDMKALSILARELMSSVERGVLIGEDGSFVAFGLEAKRIALEIARVMHGKAGGKESFAQGKGNKDRIEEALNTARKLLGLA</sequence>
<keyword evidence="7 13" id="KW-0547">Nucleotide-binding</keyword>
<evidence type="ECO:0000313" key="16">
    <source>
        <dbReference type="Proteomes" id="UP000001400"/>
    </source>
</evidence>
<comment type="catalytic activity">
    <reaction evidence="13">
        <text>tRNA(Ala) + L-alanine + ATP = L-alanyl-tRNA(Ala) + AMP + diphosphate</text>
        <dbReference type="Rhea" id="RHEA:12540"/>
        <dbReference type="Rhea" id="RHEA-COMP:9657"/>
        <dbReference type="Rhea" id="RHEA-COMP:9923"/>
        <dbReference type="ChEBI" id="CHEBI:30616"/>
        <dbReference type="ChEBI" id="CHEBI:33019"/>
        <dbReference type="ChEBI" id="CHEBI:57972"/>
        <dbReference type="ChEBI" id="CHEBI:78442"/>
        <dbReference type="ChEBI" id="CHEBI:78497"/>
        <dbReference type="ChEBI" id="CHEBI:456215"/>
        <dbReference type="EC" id="6.1.1.7"/>
    </reaction>
</comment>
<dbReference type="InterPro" id="IPR003156">
    <property type="entry name" value="DHHA1_dom"/>
</dbReference>
<keyword evidence="12 13" id="KW-0030">Aminoacyl-tRNA synthetase</keyword>
<dbReference type="RefSeq" id="WP_008084030.1">
    <property type="nucleotide sequence ID" value="NC_013926.1"/>
</dbReference>
<evidence type="ECO:0000256" key="7">
    <source>
        <dbReference type="ARBA" id="ARBA00022741"/>
    </source>
</evidence>
<keyword evidence="6 13" id="KW-0479">Metal-binding</keyword>
<feature type="binding site" evidence="13">
    <location>
        <position position="699"/>
    </location>
    <ligand>
        <name>Zn(2+)</name>
        <dbReference type="ChEBI" id="CHEBI:29105"/>
    </ligand>
</feature>
<dbReference type="GO" id="GO:0006419">
    <property type="term" value="P:alanyl-tRNA aminoacylation"/>
    <property type="evidence" value="ECO:0007669"/>
    <property type="project" value="UniProtKB-UniRule"/>
</dbReference>